<dbReference type="SUPFAM" id="SSF81901">
    <property type="entry name" value="HCP-like"/>
    <property type="match status" value="3"/>
</dbReference>
<evidence type="ECO:0000313" key="3">
    <source>
        <dbReference type="Proteomes" id="UP000782610"/>
    </source>
</evidence>
<organism evidence="2 3">
    <name type="scientific">Devosia nanyangense</name>
    <dbReference type="NCBI Taxonomy" id="1228055"/>
    <lineage>
        <taxon>Bacteria</taxon>
        <taxon>Pseudomonadati</taxon>
        <taxon>Pseudomonadota</taxon>
        <taxon>Alphaproteobacteria</taxon>
        <taxon>Hyphomicrobiales</taxon>
        <taxon>Devosiaceae</taxon>
        <taxon>Devosia</taxon>
    </lineage>
</organism>
<dbReference type="SMART" id="SM00671">
    <property type="entry name" value="SEL1"/>
    <property type="match status" value="9"/>
</dbReference>
<comment type="caution">
    <text evidence="2">The sequence shown here is derived from an EMBL/GenBank/DDBJ whole genome shotgun (WGS) entry which is preliminary data.</text>
</comment>
<feature type="signal peptide" evidence="1">
    <location>
        <begin position="1"/>
        <end position="25"/>
    </location>
</feature>
<dbReference type="Gene3D" id="1.25.40.10">
    <property type="entry name" value="Tetratricopeptide repeat domain"/>
    <property type="match status" value="3"/>
</dbReference>
<dbReference type="Pfam" id="PF14559">
    <property type="entry name" value="TPR_19"/>
    <property type="match status" value="1"/>
</dbReference>
<gene>
    <name evidence="2" type="ORF">HY834_19130</name>
</gene>
<dbReference type="InterPro" id="IPR006597">
    <property type="entry name" value="Sel1-like"/>
</dbReference>
<name>A0A933NYD2_9HYPH</name>
<proteinExistence type="predicted"/>
<accession>A0A933NYD2</accession>
<feature type="chain" id="PRO_5037932689" evidence="1">
    <location>
        <begin position="26"/>
        <end position="567"/>
    </location>
</feature>
<dbReference type="AlphaFoldDB" id="A0A933NYD2"/>
<evidence type="ECO:0000256" key="1">
    <source>
        <dbReference type="SAM" id="SignalP"/>
    </source>
</evidence>
<reference evidence="2" key="1">
    <citation type="submission" date="2020-07" db="EMBL/GenBank/DDBJ databases">
        <title>Huge and variable diversity of episymbiotic CPR bacteria and DPANN archaea in groundwater ecosystems.</title>
        <authorList>
            <person name="He C.Y."/>
            <person name="Keren R."/>
            <person name="Whittaker M."/>
            <person name="Farag I.F."/>
            <person name="Doudna J."/>
            <person name="Cate J.H.D."/>
            <person name="Banfield J.F."/>
        </authorList>
    </citation>
    <scope>NUCLEOTIDE SEQUENCE</scope>
    <source>
        <strain evidence="2">NC_groundwater_1586_Pr3_B-0.1um_66_15</strain>
    </source>
</reference>
<evidence type="ECO:0000313" key="2">
    <source>
        <dbReference type="EMBL" id="MBI4923854.1"/>
    </source>
</evidence>
<dbReference type="Pfam" id="PF08238">
    <property type="entry name" value="Sel1"/>
    <property type="match status" value="9"/>
</dbReference>
<dbReference type="PANTHER" id="PTHR11102:SF160">
    <property type="entry name" value="ERAD-ASSOCIATED E3 UBIQUITIN-PROTEIN LIGASE COMPONENT HRD3"/>
    <property type="match status" value="1"/>
</dbReference>
<protein>
    <submittedName>
        <fullName evidence="2">SEL1-like repeat protein</fullName>
    </submittedName>
</protein>
<sequence length="567" mass="58137">MRGTICRPVALGLAAAMLFAAPALAVPKVVTLGGGDSGAADPVVACGSLAASPYEAGWEGKGVAEDDQVFLDGAQTACEAALAASPGSAEARAWLGRVYILIGRAADAASLLDEAASGGNPFAAYLLSGLVDNVVLDGVEDDSERAVALLKQASDGGFLPAETALARRYELGNGVDADVQEALRLYNAASDGGDAFATYKLGYFHQGGCGVDVDYGQAMTLFQRAADAGEPLGWDGIGQLYQFGQGVEVDFAKAAGAYQHGADQGEMMSETALAYLYEQGLGVTQDQSKSFALLSDAANQNYGMAQAALSIHYLFGEGTAVDAVKAFSLAWAAQTKSVTYAEGILGYMYAEGLGTDRDLSSALFHFQAGSDGGDEYSSSRIPVTETEIACEDAAGSQYEPGGVGHGLEFEAIDAEAAIAACQAALEANPGSVGDKVWLARAFLKADRVADAVPLLEEGVGAGNVLAQALYADLLVTGTGLGADPARALELYQSAADRNFAPAQFTLGDIYAAGTIVPADPAVALAWYRKALDFGLEAAAEQIALLEAGPDDGPGIDLSGFGREGPAY</sequence>
<keyword evidence="1" id="KW-0732">Signal</keyword>
<dbReference type="EMBL" id="JACRAF010000063">
    <property type="protein sequence ID" value="MBI4923854.1"/>
    <property type="molecule type" value="Genomic_DNA"/>
</dbReference>
<dbReference type="InterPro" id="IPR050767">
    <property type="entry name" value="Sel1_AlgK"/>
</dbReference>
<dbReference type="PANTHER" id="PTHR11102">
    <property type="entry name" value="SEL-1-LIKE PROTEIN"/>
    <property type="match status" value="1"/>
</dbReference>
<dbReference type="InterPro" id="IPR011990">
    <property type="entry name" value="TPR-like_helical_dom_sf"/>
</dbReference>
<dbReference type="Proteomes" id="UP000782610">
    <property type="component" value="Unassembled WGS sequence"/>
</dbReference>